<feature type="compositionally biased region" description="Basic and acidic residues" evidence="1">
    <location>
        <begin position="138"/>
        <end position="152"/>
    </location>
</feature>
<feature type="compositionally biased region" description="Polar residues" evidence="1">
    <location>
        <begin position="8"/>
        <end position="26"/>
    </location>
</feature>
<name>A0AAD3D4I1_9STRA</name>
<evidence type="ECO:0000313" key="3">
    <source>
        <dbReference type="Proteomes" id="UP001054902"/>
    </source>
</evidence>
<gene>
    <name evidence="2" type="ORF">CTEN210_13828</name>
</gene>
<organism evidence="2 3">
    <name type="scientific">Chaetoceros tenuissimus</name>
    <dbReference type="NCBI Taxonomy" id="426638"/>
    <lineage>
        <taxon>Eukaryota</taxon>
        <taxon>Sar</taxon>
        <taxon>Stramenopiles</taxon>
        <taxon>Ochrophyta</taxon>
        <taxon>Bacillariophyta</taxon>
        <taxon>Coscinodiscophyceae</taxon>
        <taxon>Chaetocerotophycidae</taxon>
        <taxon>Chaetocerotales</taxon>
        <taxon>Chaetocerotaceae</taxon>
        <taxon>Chaetoceros</taxon>
    </lineage>
</organism>
<feature type="compositionally biased region" description="Basic residues" evidence="1">
    <location>
        <begin position="27"/>
        <end position="37"/>
    </location>
</feature>
<feature type="compositionally biased region" description="Basic and acidic residues" evidence="1">
    <location>
        <begin position="41"/>
        <end position="63"/>
    </location>
</feature>
<keyword evidence="3" id="KW-1185">Reference proteome</keyword>
<evidence type="ECO:0000313" key="2">
    <source>
        <dbReference type="EMBL" id="GFH57352.1"/>
    </source>
</evidence>
<feature type="compositionally biased region" description="Basic residues" evidence="1">
    <location>
        <begin position="367"/>
        <end position="385"/>
    </location>
</feature>
<reference evidence="2 3" key="1">
    <citation type="journal article" date="2021" name="Sci. Rep.">
        <title>The genome of the diatom Chaetoceros tenuissimus carries an ancient integrated fragment of an extant virus.</title>
        <authorList>
            <person name="Hongo Y."/>
            <person name="Kimura K."/>
            <person name="Takaki Y."/>
            <person name="Yoshida Y."/>
            <person name="Baba S."/>
            <person name="Kobayashi G."/>
            <person name="Nagasaki K."/>
            <person name="Hano T."/>
            <person name="Tomaru Y."/>
        </authorList>
    </citation>
    <scope>NUCLEOTIDE SEQUENCE [LARGE SCALE GENOMIC DNA]</scope>
    <source>
        <strain evidence="2 3">NIES-3715</strain>
    </source>
</reference>
<feature type="region of interest" description="Disordered" evidence="1">
    <location>
        <begin position="1"/>
        <end position="152"/>
    </location>
</feature>
<dbReference type="EMBL" id="BLLK01000058">
    <property type="protein sequence ID" value="GFH57352.1"/>
    <property type="molecule type" value="Genomic_DNA"/>
</dbReference>
<feature type="compositionally biased region" description="Basic and acidic residues" evidence="1">
    <location>
        <begin position="346"/>
        <end position="366"/>
    </location>
</feature>
<proteinExistence type="predicted"/>
<dbReference type="Proteomes" id="UP001054902">
    <property type="component" value="Unassembled WGS sequence"/>
</dbReference>
<comment type="caution">
    <text evidence="2">The sequence shown here is derived from an EMBL/GenBank/DDBJ whole genome shotgun (WGS) entry which is preliminary data.</text>
</comment>
<feature type="compositionally biased region" description="Basic and acidic residues" evidence="1">
    <location>
        <begin position="108"/>
        <end position="117"/>
    </location>
</feature>
<accession>A0AAD3D4I1</accession>
<feature type="region of interest" description="Disordered" evidence="1">
    <location>
        <begin position="338"/>
        <end position="400"/>
    </location>
</feature>
<protein>
    <submittedName>
        <fullName evidence="2">Uncharacterized protein</fullName>
    </submittedName>
</protein>
<dbReference type="AlphaFoldDB" id="A0AAD3D4I1"/>
<feature type="compositionally biased region" description="Basic and acidic residues" evidence="1">
    <location>
        <begin position="391"/>
        <end position="400"/>
    </location>
</feature>
<sequence>MTRKLTDKSNLSSTIIESNIDQASKPNKTKKGRRFNHNKPSSHDRSNANQEHRDTSPDLRHDANSSIDSSGSKPPVDLNNLKHSFEFETEKQNQTPLVGTSSSSSSAHIDESLKDLNENMTTPKKAAHKKKHRKHTREAREEVPDEKKEQEKVEQIKSFSNAAGLALLEKLGHAHIDSDVNQVSDNMAKMDICLEQDPDQGQMPQEGTVGYDAVQNSQETFVGNADEMNNAMYYAPVPAQYIPQPATMPPGAFTNDSYYYQEAYPVESNVMVYMPFYDPYIVPTPMGFVPPGVYDNAAPMSPFDPPSPPRASFDAPQRKPIRYEQAEVNGCVFFNPVYEEDEEGKEDNSEKPVDTKEAEVNMEGKKKQSKRKKKNNRNKNHRTKQNHGNGKGKETSKSAK</sequence>
<evidence type="ECO:0000256" key="1">
    <source>
        <dbReference type="SAM" id="MobiDB-lite"/>
    </source>
</evidence>
<feature type="compositionally biased region" description="Basic residues" evidence="1">
    <location>
        <begin position="125"/>
        <end position="137"/>
    </location>
</feature>